<reference evidence="1 2" key="1">
    <citation type="journal article" date="2012" name="Int. J. Syst. Evol. Microbiol.">
        <title>Marinomonas hwangdonensis sp. nov., isolated from seawater.</title>
        <authorList>
            <person name="Jung Y.T."/>
            <person name="Oh T.K."/>
            <person name="Yoon J.H."/>
        </authorList>
    </citation>
    <scope>NUCLEOTIDE SEQUENCE [LARGE SCALE GENOMIC DNA]</scope>
    <source>
        <strain evidence="1 2">HDW-15</strain>
    </source>
</reference>
<name>A0A3M8Q0I1_9GAMM</name>
<gene>
    <name evidence="1" type="ORF">EBI00_11930</name>
</gene>
<dbReference type="Proteomes" id="UP000280507">
    <property type="component" value="Unassembled WGS sequence"/>
</dbReference>
<dbReference type="OrthoDB" id="7061240at2"/>
<evidence type="ECO:0000313" key="2">
    <source>
        <dbReference type="Proteomes" id="UP000280507"/>
    </source>
</evidence>
<dbReference type="EMBL" id="RIZG01000007">
    <property type="protein sequence ID" value="RNF49639.1"/>
    <property type="molecule type" value="Genomic_DNA"/>
</dbReference>
<proteinExistence type="predicted"/>
<sequence length="234" mass="26336">MEFDVGKWLGKILFESGNFEVLYEYSSNEKYLMEYIGNREIMGSKGTEKISNLSSSYKDSIVDSLSSSVREALETMCNNMNVIAVAFLEGMMKELAVSVFVKHPVRMYKYIGENEAGSVSLKLILNEETKEALILNLANMAASTLLKGKFSSNIKNLEEITKSTVPESLKKCLIKIVQHRNEFVHESKVKTLTNLDVKKNFDDVYEFLKWMGIAALSQNVPVNDPANLVISEHA</sequence>
<dbReference type="AlphaFoldDB" id="A0A3M8Q0I1"/>
<accession>A0A3M8Q0I1</accession>
<evidence type="ECO:0000313" key="1">
    <source>
        <dbReference type="EMBL" id="RNF49639.1"/>
    </source>
</evidence>
<protein>
    <submittedName>
        <fullName evidence="1">Uncharacterized protein</fullName>
    </submittedName>
</protein>
<organism evidence="1 2">
    <name type="scientific">Marinomonas hwangdonensis</name>
    <dbReference type="NCBI Taxonomy" id="1053647"/>
    <lineage>
        <taxon>Bacteria</taxon>
        <taxon>Pseudomonadati</taxon>
        <taxon>Pseudomonadota</taxon>
        <taxon>Gammaproteobacteria</taxon>
        <taxon>Oceanospirillales</taxon>
        <taxon>Oceanospirillaceae</taxon>
        <taxon>Marinomonas</taxon>
    </lineage>
</organism>
<comment type="caution">
    <text evidence="1">The sequence shown here is derived from an EMBL/GenBank/DDBJ whole genome shotgun (WGS) entry which is preliminary data.</text>
</comment>
<keyword evidence="2" id="KW-1185">Reference proteome</keyword>
<dbReference type="RefSeq" id="WP_123096162.1">
    <property type="nucleotide sequence ID" value="NZ_RIZG01000007.1"/>
</dbReference>